<keyword evidence="5 11" id="KW-0863">Zinc-finger</keyword>
<evidence type="ECO:0000256" key="3">
    <source>
        <dbReference type="ARBA" id="ARBA00022723"/>
    </source>
</evidence>
<evidence type="ECO:0000259" key="12">
    <source>
        <dbReference type="PROSITE" id="PS50157"/>
    </source>
</evidence>
<feature type="domain" description="C2H2-type" evidence="12">
    <location>
        <begin position="315"/>
        <end position="338"/>
    </location>
</feature>
<keyword evidence="9" id="KW-0804">Transcription</keyword>
<evidence type="ECO:0000256" key="10">
    <source>
        <dbReference type="ARBA" id="ARBA00023242"/>
    </source>
</evidence>
<dbReference type="AlphaFoldDB" id="A0A8K0D221"/>
<evidence type="ECO:0000256" key="11">
    <source>
        <dbReference type="PROSITE-ProRule" id="PRU00042"/>
    </source>
</evidence>
<dbReference type="PROSITE" id="PS50157">
    <property type="entry name" value="ZINC_FINGER_C2H2_2"/>
    <property type="match status" value="4"/>
</dbReference>
<keyword evidence="10" id="KW-0539">Nucleus</keyword>
<dbReference type="Proteomes" id="UP000801492">
    <property type="component" value="Unassembled WGS sequence"/>
</dbReference>
<protein>
    <recommendedName>
        <fullName evidence="12">C2H2-type domain-containing protein</fullName>
    </recommendedName>
</protein>
<sequence length="371" mass="42350">MKVCRTCLQVLNNDAKCLSVDTNDCSMEPPSIRRKLLMCIPEMELDVQQQVVIICMPCSIALNTAYDFKNKCLQTEERISSYVQYVGCSKESVNMFEVVNFNEVNNDSDPQDVKPQLADVHYPITQIIEQDSDVDIKPIINSCDSEFSQSYVHESKNFGANIKVQSENSACQPINNSLEFSLPDNVIFSPELDVEVRGYRSSKIDIFNEGTNSSLVNNCMETNENLAEVKLECPYCSKTFLHTSELDAHVSSHMENRPLKCTECERRFVRKDKLQLHMRTHTGEKPFECTLCGRCFSRKDKLNNHMRTHTGEKPHQCILCLKSFARKDKMNTHMKSQHWLMLANLEITVVKNNGLVNNVTDTNTTENPTVP</sequence>
<comment type="caution">
    <text evidence="13">The sequence shown here is derived from an EMBL/GenBank/DDBJ whole genome shotgun (WGS) entry which is preliminary data.</text>
</comment>
<dbReference type="InterPro" id="IPR036236">
    <property type="entry name" value="Znf_C2H2_sf"/>
</dbReference>
<feature type="domain" description="C2H2-type" evidence="12">
    <location>
        <begin position="259"/>
        <end position="286"/>
    </location>
</feature>
<keyword evidence="7" id="KW-0805">Transcription regulation</keyword>
<evidence type="ECO:0000313" key="13">
    <source>
        <dbReference type="EMBL" id="KAF2893350.1"/>
    </source>
</evidence>
<proteinExistence type="inferred from homology"/>
<dbReference type="FunFam" id="3.30.160.60:FF:001156">
    <property type="entry name" value="Zinc finger protein 407"/>
    <property type="match status" value="1"/>
</dbReference>
<evidence type="ECO:0000256" key="1">
    <source>
        <dbReference type="ARBA" id="ARBA00004123"/>
    </source>
</evidence>
<dbReference type="PROSITE" id="PS00028">
    <property type="entry name" value="ZINC_FINGER_C2H2_1"/>
    <property type="match status" value="4"/>
</dbReference>
<name>A0A8K0D221_IGNLU</name>
<dbReference type="FunFam" id="3.30.160.60:FF:000414">
    <property type="entry name" value="Zinc finger protein 398"/>
    <property type="match status" value="1"/>
</dbReference>
<dbReference type="PANTHER" id="PTHR23235">
    <property type="entry name" value="KRUEPPEL-LIKE TRANSCRIPTION FACTOR"/>
    <property type="match status" value="1"/>
</dbReference>
<evidence type="ECO:0000256" key="5">
    <source>
        <dbReference type="ARBA" id="ARBA00022771"/>
    </source>
</evidence>
<dbReference type="Pfam" id="PF00096">
    <property type="entry name" value="zf-C2H2"/>
    <property type="match status" value="2"/>
</dbReference>
<comment type="similarity">
    <text evidence="2">Belongs to the krueppel C2H2-type zinc-finger protein family.</text>
</comment>
<evidence type="ECO:0000313" key="14">
    <source>
        <dbReference type="Proteomes" id="UP000801492"/>
    </source>
</evidence>
<evidence type="ECO:0000256" key="7">
    <source>
        <dbReference type="ARBA" id="ARBA00023015"/>
    </source>
</evidence>
<accession>A0A8K0D221</accession>
<dbReference type="InterPro" id="IPR013087">
    <property type="entry name" value="Znf_C2H2_type"/>
</dbReference>
<dbReference type="OrthoDB" id="8922241at2759"/>
<evidence type="ECO:0000256" key="9">
    <source>
        <dbReference type="ARBA" id="ARBA00023163"/>
    </source>
</evidence>
<dbReference type="Gene3D" id="3.30.160.60">
    <property type="entry name" value="Classic Zinc Finger"/>
    <property type="match status" value="3"/>
</dbReference>
<keyword evidence="14" id="KW-1185">Reference proteome</keyword>
<dbReference type="Pfam" id="PF13912">
    <property type="entry name" value="zf-C2H2_6"/>
    <property type="match status" value="1"/>
</dbReference>
<dbReference type="GO" id="GO:0008270">
    <property type="term" value="F:zinc ion binding"/>
    <property type="evidence" value="ECO:0007669"/>
    <property type="project" value="UniProtKB-KW"/>
</dbReference>
<organism evidence="13 14">
    <name type="scientific">Ignelater luminosus</name>
    <name type="common">Cucubano</name>
    <name type="synonym">Pyrophorus luminosus</name>
    <dbReference type="NCBI Taxonomy" id="2038154"/>
    <lineage>
        <taxon>Eukaryota</taxon>
        <taxon>Metazoa</taxon>
        <taxon>Ecdysozoa</taxon>
        <taxon>Arthropoda</taxon>
        <taxon>Hexapoda</taxon>
        <taxon>Insecta</taxon>
        <taxon>Pterygota</taxon>
        <taxon>Neoptera</taxon>
        <taxon>Endopterygota</taxon>
        <taxon>Coleoptera</taxon>
        <taxon>Polyphaga</taxon>
        <taxon>Elateriformia</taxon>
        <taxon>Elateroidea</taxon>
        <taxon>Elateridae</taxon>
        <taxon>Agrypninae</taxon>
        <taxon>Pyrophorini</taxon>
        <taxon>Ignelater</taxon>
    </lineage>
</organism>
<dbReference type="FunFam" id="3.30.160.60:FF:000100">
    <property type="entry name" value="Zinc finger 45-like"/>
    <property type="match status" value="1"/>
</dbReference>
<comment type="subcellular location">
    <subcellularLocation>
        <location evidence="1">Nucleus</location>
    </subcellularLocation>
</comment>
<evidence type="ECO:0000256" key="4">
    <source>
        <dbReference type="ARBA" id="ARBA00022737"/>
    </source>
</evidence>
<dbReference type="EMBL" id="VTPC01008052">
    <property type="protein sequence ID" value="KAF2893350.1"/>
    <property type="molecule type" value="Genomic_DNA"/>
</dbReference>
<reference evidence="13" key="1">
    <citation type="submission" date="2019-08" db="EMBL/GenBank/DDBJ databases">
        <title>The genome of the North American firefly Photinus pyralis.</title>
        <authorList>
            <consortium name="Photinus pyralis genome working group"/>
            <person name="Fallon T.R."/>
            <person name="Sander Lower S.E."/>
            <person name="Weng J.-K."/>
        </authorList>
    </citation>
    <scope>NUCLEOTIDE SEQUENCE</scope>
    <source>
        <strain evidence="13">TRF0915ILg1</strain>
        <tissue evidence="13">Whole body</tissue>
    </source>
</reference>
<keyword evidence="6" id="KW-0862">Zinc</keyword>
<evidence type="ECO:0000256" key="8">
    <source>
        <dbReference type="ARBA" id="ARBA00023125"/>
    </source>
</evidence>
<dbReference type="GO" id="GO:0000981">
    <property type="term" value="F:DNA-binding transcription factor activity, RNA polymerase II-specific"/>
    <property type="evidence" value="ECO:0007669"/>
    <property type="project" value="TreeGrafter"/>
</dbReference>
<gene>
    <name evidence="13" type="ORF">ILUMI_12821</name>
</gene>
<keyword evidence="3" id="KW-0479">Metal-binding</keyword>
<keyword evidence="4" id="KW-0677">Repeat</keyword>
<dbReference type="GO" id="GO:0005634">
    <property type="term" value="C:nucleus"/>
    <property type="evidence" value="ECO:0007669"/>
    <property type="project" value="UniProtKB-SubCell"/>
</dbReference>
<evidence type="ECO:0000256" key="6">
    <source>
        <dbReference type="ARBA" id="ARBA00022833"/>
    </source>
</evidence>
<dbReference type="GO" id="GO:0000978">
    <property type="term" value="F:RNA polymerase II cis-regulatory region sequence-specific DNA binding"/>
    <property type="evidence" value="ECO:0007669"/>
    <property type="project" value="TreeGrafter"/>
</dbReference>
<dbReference type="InterPro" id="IPR012934">
    <property type="entry name" value="Znf_AD"/>
</dbReference>
<feature type="domain" description="C2H2-type" evidence="12">
    <location>
        <begin position="231"/>
        <end position="258"/>
    </location>
</feature>
<evidence type="ECO:0000256" key="2">
    <source>
        <dbReference type="ARBA" id="ARBA00006991"/>
    </source>
</evidence>
<dbReference type="SMART" id="SM00355">
    <property type="entry name" value="ZnF_C2H2"/>
    <property type="match status" value="4"/>
</dbReference>
<feature type="domain" description="C2H2-type" evidence="12">
    <location>
        <begin position="287"/>
        <end position="314"/>
    </location>
</feature>
<dbReference type="SUPFAM" id="SSF57667">
    <property type="entry name" value="beta-beta-alpha zinc fingers"/>
    <property type="match status" value="2"/>
</dbReference>
<keyword evidence="8" id="KW-0238">DNA-binding</keyword>
<dbReference type="SMART" id="SM00868">
    <property type="entry name" value="zf-AD"/>
    <property type="match status" value="1"/>
</dbReference>